<organism evidence="1 2">
    <name type="scientific">Pleurotus cornucopiae</name>
    <name type="common">Cornucopia mushroom</name>
    <dbReference type="NCBI Taxonomy" id="5321"/>
    <lineage>
        <taxon>Eukaryota</taxon>
        <taxon>Fungi</taxon>
        <taxon>Dikarya</taxon>
        <taxon>Basidiomycota</taxon>
        <taxon>Agaricomycotina</taxon>
        <taxon>Agaricomycetes</taxon>
        <taxon>Agaricomycetidae</taxon>
        <taxon>Agaricales</taxon>
        <taxon>Pleurotineae</taxon>
        <taxon>Pleurotaceae</taxon>
        <taxon>Pleurotus</taxon>
    </lineage>
</organism>
<comment type="caution">
    <text evidence="1">The sequence shown here is derived from an EMBL/GenBank/DDBJ whole genome shotgun (WGS) entry which is preliminary data.</text>
</comment>
<protein>
    <submittedName>
        <fullName evidence="1">Uncharacterized protein</fullName>
    </submittedName>
</protein>
<proteinExistence type="predicted"/>
<name>A0ACB7J7R2_PLECO</name>
<accession>A0ACB7J7R2</accession>
<keyword evidence="2" id="KW-1185">Reference proteome</keyword>
<sequence>MPPKRSIPSFISQSEDKKKIRCTLCLGTWIDSKSLTNHLKSVAHNKVAEALAVRQAQQDAHQDLLQSSYSDANVTLNTIAACNTEINVSASRPMSPAEERMWSQYEVMGADFREGFGNNYSDLDHAQLEGDAAAMGMWNGLVDSENNNEMDIHLGNEHDESEEWFSDIQQIVDCETLYEGVEAEPISGSPPNSEADEWKPYPNKLLFLLDVLDNLPRLRLSDSLMKVFLWILRESGARDVPSLDGLRKVQKALRSKCGVPTTPKTSPRGNLYFMNDLRSIVAKDWANPCVRPLIQIYPEIPSDGVIREVWHAQKWLSGKDRNILSPMFNDRRTSKHYYVDEICRLRNGQLIIPVQWVIHHNEVHTNAYPVVLRTSGDVSEAFVLKDEPLLISASQLEGNYYDLEHENLLPNWSNSAISDGFPEMMPNPKRELAGGEPLYSSFVDIFGDDVSGNRSKSWNKHWNTYATHRNLPRELLQQEYHIHFISTSPNASIPEQFMGVSDVVKSTHREPVRVRDAMTGEMMRFQIYVNAEPGDNPMQSEVCSHIGSGGNYYCRKCKAGGTQKERAQDEGYHALFQPGIARSGPETLAGIKKQVQLACAGVAAPVNEFQTSTGIKDPYTQFWVDDILARFKVLKSDPNRPRDSKEIEKELLQWVAEHESDIVNGLLTLPGTDPTKDTPVEILHTGLLGVVKYTWHSSHTAWSESQKAQFIPRLQATDITGLSIPSIRAKYFTQYANSLIGRQLKTLSQTAIFHIHDLVDVKTFAIWKAVGELAALLWMPEIRNIDEYCEDLRTAAGNVLDTFATADPSKILAKIKLHLLTHLDEDVRAFGPLVGMATENYEAFNSIFRFCSVLSNHLAPSRDIARQLASQEGVKHLMLGGWWPGHDGKWCQAGVGVQDFFTNHPNLQRLVGWSEKVTFVPGTSKLKPASSKAKARSTLSLMQTSAAKALNINDYQADSAWHRCQYVITASHEKCYSRCWIFAMSPIDNQPFAGRVSDLLHKAHGGSRESIAVVDVFQIATTRHELYGMPVLRRRADEEQSVIISGHNISFIFNAQHDCQHALCDASGTVPRRQEREDTGLMDACIEHKPVHQFIINLHAFHNAHLLRTVLPRSLSAPIPLFDDRRSKHNELAASLRVSQTDKRAQQKVRQGENKRKRDAEKQRTQSGANGSATSNAPVPGPSTVTVVPGSSRSPSKRQRRGQLRTSQIPPPTHPMTKMNRIQFYDAHILEGINPSARPHFIDA</sequence>
<dbReference type="EMBL" id="WQMT02000002">
    <property type="protein sequence ID" value="KAG9226617.1"/>
    <property type="molecule type" value="Genomic_DNA"/>
</dbReference>
<evidence type="ECO:0000313" key="1">
    <source>
        <dbReference type="EMBL" id="KAG9226617.1"/>
    </source>
</evidence>
<evidence type="ECO:0000313" key="2">
    <source>
        <dbReference type="Proteomes" id="UP000824881"/>
    </source>
</evidence>
<gene>
    <name evidence="1" type="ORF">CCMSSC00406_0006158</name>
</gene>
<reference evidence="1 2" key="1">
    <citation type="journal article" date="2021" name="Appl. Environ. Microbiol.">
        <title>Genetic linkage and physical mapping for an oyster mushroom Pleurotus cornucopiae and QTL analysis for the trait cap color.</title>
        <authorList>
            <person name="Zhang Y."/>
            <person name="Gao W."/>
            <person name="Sonnenberg A."/>
            <person name="Chen Q."/>
            <person name="Zhang J."/>
            <person name="Huang C."/>
        </authorList>
    </citation>
    <scope>NUCLEOTIDE SEQUENCE [LARGE SCALE GENOMIC DNA]</scope>
    <source>
        <strain evidence="1">CCMSSC00406</strain>
    </source>
</reference>
<dbReference type="Proteomes" id="UP000824881">
    <property type="component" value="Unassembled WGS sequence"/>
</dbReference>